<keyword evidence="4" id="KW-1185">Reference proteome</keyword>
<dbReference type="OrthoDB" id="10265489at2759"/>
<feature type="region of interest" description="Disordered" evidence="1">
    <location>
        <begin position="175"/>
        <end position="200"/>
    </location>
</feature>
<dbReference type="Pfam" id="PF07933">
    <property type="entry name" value="DUF1681"/>
    <property type="match status" value="1"/>
</dbReference>
<dbReference type="GO" id="GO:0006897">
    <property type="term" value="P:endocytosis"/>
    <property type="evidence" value="ECO:0007669"/>
    <property type="project" value="InterPro"/>
</dbReference>
<evidence type="ECO:0000259" key="2">
    <source>
        <dbReference type="Pfam" id="PF07933"/>
    </source>
</evidence>
<evidence type="ECO:0000313" key="3">
    <source>
        <dbReference type="EMBL" id="KOS20483.1"/>
    </source>
</evidence>
<sequence length="280" mass="29139">MNLLDPTTGEALSDAAIQRILFLANTVHVYQPPPLSSMKGHYASSWTDDPQRHIFTARLRVFETSLPASSTSSSSSSSSSSHPPSSSSSTGAGPAPDIIKIDLVLEDPASGQLFAAAPYTAKADVEPVVDSARFFALTVRDPAGRKAVLGIGFEDRSDAFDLNLALHEANRSLGLDGPGASASHRDGSGSSGTAGPKDYSLKEGETITVNLGRGRRVKKDDAHGGAEQAGAGAGDLQSFALSPPGGGFALKPPPRAADVRMKRQSLQDMGFDDGKFGEFA</sequence>
<evidence type="ECO:0000313" key="4">
    <source>
        <dbReference type="Proteomes" id="UP000053831"/>
    </source>
</evidence>
<dbReference type="Proteomes" id="UP000053831">
    <property type="component" value="Unassembled WGS sequence"/>
</dbReference>
<feature type="domain" description="NECAP PHear" evidence="2">
    <location>
        <begin position="17"/>
        <end position="212"/>
    </location>
</feature>
<name>A0A0M9VV26_ESCWE</name>
<organism evidence="3 4">
    <name type="scientific">Escovopsis weberi</name>
    <dbReference type="NCBI Taxonomy" id="150374"/>
    <lineage>
        <taxon>Eukaryota</taxon>
        <taxon>Fungi</taxon>
        <taxon>Dikarya</taxon>
        <taxon>Ascomycota</taxon>
        <taxon>Pezizomycotina</taxon>
        <taxon>Sordariomycetes</taxon>
        <taxon>Hypocreomycetidae</taxon>
        <taxon>Hypocreales</taxon>
        <taxon>Hypocreaceae</taxon>
        <taxon>Escovopsis</taxon>
    </lineage>
</organism>
<dbReference type="PANTHER" id="PTHR12847">
    <property type="entry name" value="ATP-BINDING CASSETTE ABC TRANSPORTER-RELATED"/>
    <property type="match status" value="1"/>
</dbReference>
<dbReference type="PANTHER" id="PTHR12847:SF9">
    <property type="entry name" value="NECAP-LIKE PROTEIN CG9132"/>
    <property type="match status" value="1"/>
</dbReference>
<protein>
    <submittedName>
        <fullName evidence="3">Adaptin ear-binding coat-associated protein 2</fullName>
    </submittedName>
</protein>
<proteinExistence type="predicted"/>
<dbReference type="Gene3D" id="2.30.29.30">
    <property type="entry name" value="Pleckstrin-homology domain (PH domain)/Phosphotyrosine-binding domain (PTB)"/>
    <property type="match status" value="1"/>
</dbReference>
<reference evidence="3 4" key="1">
    <citation type="submission" date="2015-07" db="EMBL/GenBank/DDBJ databases">
        <title>The genome of the fungus Escovopsis weberi, a specialized disease agent of ant agriculture.</title>
        <authorList>
            <person name="de Man T.J."/>
            <person name="Stajich J.E."/>
            <person name="Kubicek C.P."/>
            <person name="Chenthamara K."/>
            <person name="Atanasova L."/>
            <person name="Druzhinina I.S."/>
            <person name="Birnbaum S."/>
            <person name="Barribeau S.M."/>
            <person name="Teiling C."/>
            <person name="Suen G."/>
            <person name="Currie C."/>
            <person name="Gerardo N.M."/>
        </authorList>
    </citation>
    <scope>NUCLEOTIDE SEQUENCE [LARGE SCALE GENOMIC DNA]</scope>
</reference>
<dbReference type="InterPro" id="IPR012466">
    <property type="entry name" value="NECAP_PHear"/>
</dbReference>
<comment type="caution">
    <text evidence="3">The sequence shown here is derived from an EMBL/GenBank/DDBJ whole genome shotgun (WGS) entry which is preliminary data.</text>
</comment>
<feature type="compositionally biased region" description="Low complexity" evidence="1">
    <location>
        <begin position="69"/>
        <end position="90"/>
    </location>
</feature>
<dbReference type="STRING" id="150374.A0A0M9VV26"/>
<dbReference type="GO" id="GO:0030125">
    <property type="term" value="C:clathrin vesicle coat"/>
    <property type="evidence" value="ECO:0007669"/>
    <property type="project" value="TreeGrafter"/>
</dbReference>
<gene>
    <name evidence="3" type="ORF">ESCO_005361</name>
</gene>
<dbReference type="EMBL" id="LGSR01000017">
    <property type="protein sequence ID" value="KOS20483.1"/>
    <property type="molecule type" value="Genomic_DNA"/>
</dbReference>
<feature type="region of interest" description="Disordered" evidence="1">
    <location>
        <begin position="69"/>
        <end position="94"/>
    </location>
</feature>
<feature type="region of interest" description="Disordered" evidence="1">
    <location>
        <begin position="214"/>
        <end position="280"/>
    </location>
</feature>
<dbReference type="SUPFAM" id="SSF50729">
    <property type="entry name" value="PH domain-like"/>
    <property type="match status" value="1"/>
</dbReference>
<accession>A0A0M9VV26</accession>
<evidence type="ECO:0000256" key="1">
    <source>
        <dbReference type="SAM" id="MobiDB-lite"/>
    </source>
</evidence>
<dbReference type="AlphaFoldDB" id="A0A0M9VV26"/>
<dbReference type="InterPro" id="IPR011993">
    <property type="entry name" value="PH-like_dom_sf"/>
</dbReference>